<dbReference type="GO" id="GO:0016747">
    <property type="term" value="F:acyltransferase activity, transferring groups other than amino-acyl groups"/>
    <property type="evidence" value="ECO:0007669"/>
    <property type="project" value="InterPro"/>
</dbReference>
<evidence type="ECO:0000313" key="4">
    <source>
        <dbReference type="EMBL" id="GGF55315.1"/>
    </source>
</evidence>
<dbReference type="Proteomes" id="UP000649179">
    <property type="component" value="Unassembled WGS sequence"/>
</dbReference>
<evidence type="ECO:0000256" key="1">
    <source>
        <dbReference type="ARBA" id="ARBA00022679"/>
    </source>
</evidence>
<sequence length="162" mass="17528">MSGTVLVRDAVPDDLEAVVAIYQHEVDTGVATFETRAVDAEEWRAKITGPEPMLVAEEDGTVLGVAYASPYRARPAYDRTRETSVYLAAVGQGRGLGTALYDALLPRLRDGGFHTALAMVALPNEASVRLHERAGFERVGVLREVGHKLGRVVDVAVLQLML</sequence>
<organism evidence="4 5">
    <name type="scientific">Marmoricola endophyticus</name>
    <dbReference type="NCBI Taxonomy" id="2040280"/>
    <lineage>
        <taxon>Bacteria</taxon>
        <taxon>Bacillati</taxon>
        <taxon>Actinomycetota</taxon>
        <taxon>Actinomycetes</taxon>
        <taxon>Propionibacteriales</taxon>
        <taxon>Nocardioidaceae</taxon>
        <taxon>Marmoricola</taxon>
    </lineage>
</organism>
<dbReference type="PROSITE" id="PS51186">
    <property type="entry name" value="GNAT"/>
    <property type="match status" value="1"/>
</dbReference>
<dbReference type="EMBL" id="BMKQ01000001">
    <property type="protein sequence ID" value="GGF55315.1"/>
    <property type="molecule type" value="Genomic_DNA"/>
</dbReference>
<dbReference type="AlphaFoldDB" id="A0A917F9E1"/>
<accession>A0A917F9E1</accession>
<reference evidence="4" key="1">
    <citation type="journal article" date="2014" name="Int. J. Syst. Evol. Microbiol.">
        <title>Complete genome sequence of Corynebacterium casei LMG S-19264T (=DSM 44701T), isolated from a smear-ripened cheese.</title>
        <authorList>
            <consortium name="US DOE Joint Genome Institute (JGI-PGF)"/>
            <person name="Walter F."/>
            <person name="Albersmeier A."/>
            <person name="Kalinowski J."/>
            <person name="Ruckert C."/>
        </authorList>
    </citation>
    <scope>NUCLEOTIDE SEQUENCE</scope>
    <source>
        <strain evidence="4">CGMCC 1.16067</strain>
    </source>
</reference>
<feature type="domain" description="N-acetyltransferase" evidence="3">
    <location>
        <begin position="5"/>
        <end position="162"/>
    </location>
</feature>
<keyword evidence="1" id="KW-0808">Transferase</keyword>
<evidence type="ECO:0000313" key="5">
    <source>
        <dbReference type="Proteomes" id="UP000649179"/>
    </source>
</evidence>
<dbReference type="InterPro" id="IPR016181">
    <property type="entry name" value="Acyl_CoA_acyltransferase"/>
</dbReference>
<evidence type="ECO:0000259" key="3">
    <source>
        <dbReference type="PROSITE" id="PS51186"/>
    </source>
</evidence>
<keyword evidence="5" id="KW-1185">Reference proteome</keyword>
<evidence type="ECO:0000256" key="2">
    <source>
        <dbReference type="ARBA" id="ARBA00023315"/>
    </source>
</evidence>
<comment type="caution">
    <text evidence="4">The sequence shown here is derived from an EMBL/GenBank/DDBJ whole genome shotgun (WGS) entry which is preliminary data.</text>
</comment>
<dbReference type="Pfam" id="PF00583">
    <property type="entry name" value="Acetyltransf_1"/>
    <property type="match status" value="1"/>
</dbReference>
<dbReference type="PANTHER" id="PTHR43072:SF23">
    <property type="entry name" value="UPF0039 PROTEIN C11D3.02C"/>
    <property type="match status" value="1"/>
</dbReference>
<gene>
    <name evidence="4" type="primary">bar</name>
    <name evidence="4" type="ORF">GCM10011519_31520</name>
</gene>
<dbReference type="PANTHER" id="PTHR43072">
    <property type="entry name" value="N-ACETYLTRANSFERASE"/>
    <property type="match status" value="1"/>
</dbReference>
<protein>
    <submittedName>
        <fullName evidence="4">Phosphinothricin N-acetyltransferase</fullName>
    </submittedName>
</protein>
<dbReference type="InterPro" id="IPR000182">
    <property type="entry name" value="GNAT_dom"/>
</dbReference>
<reference evidence="4" key="2">
    <citation type="submission" date="2020-09" db="EMBL/GenBank/DDBJ databases">
        <authorList>
            <person name="Sun Q."/>
            <person name="Zhou Y."/>
        </authorList>
    </citation>
    <scope>NUCLEOTIDE SEQUENCE</scope>
    <source>
        <strain evidence="4">CGMCC 1.16067</strain>
    </source>
</reference>
<name>A0A917F9E1_9ACTN</name>
<dbReference type="Gene3D" id="3.40.630.30">
    <property type="match status" value="1"/>
</dbReference>
<dbReference type="SUPFAM" id="SSF55729">
    <property type="entry name" value="Acyl-CoA N-acyltransferases (Nat)"/>
    <property type="match status" value="1"/>
</dbReference>
<dbReference type="CDD" id="cd04301">
    <property type="entry name" value="NAT_SF"/>
    <property type="match status" value="1"/>
</dbReference>
<proteinExistence type="predicted"/>
<keyword evidence="2" id="KW-0012">Acyltransferase</keyword>